<dbReference type="GO" id="GO:0098703">
    <property type="term" value="P:calcium ion import across plasma membrane"/>
    <property type="evidence" value="ECO:0007669"/>
    <property type="project" value="TreeGrafter"/>
</dbReference>
<dbReference type="EMBL" id="JH159155">
    <property type="protein sequence ID" value="EGZ15641.1"/>
    <property type="molecule type" value="Genomic_DNA"/>
</dbReference>
<dbReference type="PANTHER" id="PTHR10582:SF2">
    <property type="entry name" value="INACTIVE"/>
    <property type="match status" value="1"/>
</dbReference>
<dbReference type="GeneID" id="20639213"/>
<feature type="transmembrane region" description="Helical" evidence="6">
    <location>
        <begin position="100"/>
        <end position="122"/>
    </location>
</feature>
<sequence>MSASLSPKQKYKKIKVDNIHRSTRPPLRSKVLETELQQEYYSGYYEGEPVEFFKEWRSNSTQTRDLILLCVNLMQALLVSSYFSVLIFTFARMFKVVARFLFQYLLLLLGFSGGLFLLYHGAGPYTDFFSAMRIVFLTTFGELNYGDIYSFDDSVLAFLLLTAYVIVMIVVAMNLLVALMTSEYEKVRTQAKELSLLELAGALHRYEEWVRYGVVRKLYSTPKGQELIDVCVLHVSGSGQQPRAGRNFLRRDLTSSASSLSFLGPMNKQRSKVDAMKLSLISKTNGVDEAEMASITEAITTQVMKHVHEEVEALRMQVTTELQDARELLETTQQSSARERKDVASRLDEVLKLLEGGRRKGSPRANR</sequence>
<keyword evidence="5 6" id="KW-0472">Membrane</keyword>
<feature type="domain" description="Ion transport" evidence="7">
    <location>
        <begin position="73"/>
        <end position="191"/>
    </location>
</feature>
<dbReference type="RefSeq" id="XP_009529390.1">
    <property type="nucleotide sequence ID" value="XM_009531095.1"/>
</dbReference>
<evidence type="ECO:0000256" key="5">
    <source>
        <dbReference type="ARBA" id="ARBA00023136"/>
    </source>
</evidence>
<keyword evidence="9" id="KW-1185">Reference proteome</keyword>
<dbReference type="Pfam" id="PF00520">
    <property type="entry name" value="Ion_trans"/>
    <property type="match status" value="1"/>
</dbReference>
<name>G4ZM13_PHYSP</name>
<gene>
    <name evidence="8" type="ORF">PHYSODRAFT_260718</name>
</gene>
<evidence type="ECO:0000256" key="3">
    <source>
        <dbReference type="ARBA" id="ARBA00022737"/>
    </source>
</evidence>
<evidence type="ECO:0000256" key="2">
    <source>
        <dbReference type="ARBA" id="ARBA00022692"/>
    </source>
</evidence>
<proteinExistence type="predicted"/>
<dbReference type="InParanoid" id="G4ZM13"/>
<keyword evidence="4 6" id="KW-1133">Transmembrane helix</keyword>
<feature type="transmembrane region" description="Helical" evidence="6">
    <location>
        <begin position="66"/>
        <end position="88"/>
    </location>
</feature>
<dbReference type="InterPro" id="IPR005821">
    <property type="entry name" value="Ion_trans_dom"/>
</dbReference>
<accession>G4ZM13</accession>
<dbReference type="Proteomes" id="UP000002640">
    <property type="component" value="Unassembled WGS sequence"/>
</dbReference>
<keyword evidence="2 6" id="KW-0812">Transmembrane</keyword>
<reference evidence="8 9" key="1">
    <citation type="journal article" date="2006" name="Science">
        <title>Phytophthora genome sequences uncover evolutionary origins and mechanisms of pathogenesis.</title>
        <authorList>
            <person name="Tyler B.M."/>
            <person name="Tripathy S."/>
            <person name="Zhang X."/>
            <person name="Dehal P."/>
            <person name="Jiang R.H."/>
            <person name="Aerts A."/>
            <person name="Arredondo F.D."/>
            <person name="Baxter L."/>
            <person name="Bensasson D."/>
            <person name="Beynon J.L."/>
            <person name="Chapman J."/>
            <person name="Damasceno C.M."/>
            <person name="Dorrance A.E."/>
            <person name="Dou D."/>
            <person name="Dickerman A.W."/>
            <person name="Dubchak I.L."/>
            <person name="Garbelotto M."/>
            <person name="Gijzen M."/>
            <person name="Gordon S.G."/>
            <person name="Govers F."/>
            <person name="Grunwald N.J."/>
            <person name="Huang W."/>
            <person name="Ivors K.L."/>
            <person name="Jones R.W."/>
            <person name="Kamoun S."/>
            <person name="Krampis K."/>
            <person name="Lamour K.H."/>
            <person name="Lee M.K."/>
            <person name="McDonald W.H."/>
            <person name="Medina M."/>
            <person name="Meijer H.J."/>
            <person name="Nordberg E.K."/>
            <person name="Maclean D.J."/>
            <person name="Ospina-Giraldo M.D."/>
            <person name="Morris P.F."/>
            <person name="Phuntumart V."/>
            <person name="Putnam N.H."/>
            <person name="Rash S."/>
            <person name="Rose J.K."/>
            <person name="Sakihama Y."/>
            <person name="Salamov A.A."/>
            <person name="Savidor A."/>
            <person name="Scheuring C.F."/>
            <person name="Smith B.M."/>
            <person name="Sobral B.W."/>
            <person name="Terry A."/>
            <person name="Torto-Alalibo T.A."/>
            <person name="Win J."/>
            <person name="Xu Z."/>
            <person name="Zhang H."/>
            <person name="Grigoriev I.V."/>
            <person name="Rokhsar D.S."/>
            <person name="Boore J.L."/>
        </authorList>
    </citation>
    <scope>NUCLEOTIDE SEQUENCE [LARGE SCALE GENOMIC DNA]</scope>
    <source>
        <strain evidence="8 9">P6497</strain>
    </source>
</reference>
<evidence type="ECO:0000256" key="4">
    <source>
        <dbReference type="ARBA" id="ARBA00022989"/>
    </source>
</evidence>
<evidence type="ECO:0000313" key="9">
    <source>
        <dbReference type="Proteomes" id="UP000002640"/>
    </source>
</evidence>
<dbReference type="GO" id="GO:0005886">
    <property type="term" value="C:plasma membrane"/>
    <property type="evidence" value="ECO:0007669"/>
    <property type="project" value="TreeGrafter"/>
</dbReference>
<dbReference type="GO" id="GO:0005216">
    <property type="term" value="F:monoatomic ion channel activity"/>
    <property type="evidence" value="ECO:0007669"/>
    <property type="project" value="InterPro"/>
</dbReference>
<dbReference type="KEGG" id="psoj:PHYSODRAFT_260718"/>
<evidence type="ECO:0000256" key="1">
    <source>
        <dbReference type="ARBA" id="ARBA00004141"/>
    </source>
</evidence>
<evidence type="ECO:0000259" key="7">
    <source>
        <dbReference type="Pfam" id="PF00520"/>
    </source>
</evidence>
<comment type="subcellular location">
    <subcellularLocation>
        <location evidence="1">Membrane</location>
        <topology evidence="1">Multi-pass membrane protein</topology>
    </subcellularLocation>
</comment>
<evidence type="ECO:0000256" key="6">
    <source>
        <dbReference type="SAM" id="Phobius"/>
    </source>
</evidence>
<protein>
    <recommendedName>
        <fullName evidence="7">Ion transport domain-containing protein</fullName>
    </recommendedName>
</protein>
<evidence type="ECO:0000313" key="8">
    <source>
        <dbReference type="EMBL" id="EGZ15641.1"/>
    </source>
</evidence>
<keyword evidence="3" id="KW-0677">Repeat</keyword>
<dbReference type="InterPro" id="IPR024862">
    <property type="entry name" value="TRPV"/>
</dbReference>
<dbReference type="SMR" id="G4ZM13"/>
<organism evidence="8 9">
    <name type="scientific">Phytophthora sojae (strain P6497)</name>
    <name type="common">Soybean stem and root rot agent</name>
    <name type="synonym">Phytophthora megasperma f. sp. glycines</name>
    <dbReference type="NCBI Taxonomy" id="1094619"/>
    <lineage>
        <taxon>Eukaryota</taxon>
        <taxon>Sar</taxon>
        <taxon>Stramenopiles</taxon>
        <taxon>Oomycota</taxon>
        <taxon>Peronosporomycetes</taxon>
        <taxon>Peronosporales</taxon>
        <taxon>Peronosporaceae</taxon>
        <taxon>Phytophthora</taxon>
    </lineage>
</organism>
<dbReference type="AlphaFoldDB" id="G4ZM13"/>
<dbReference type="PANTHER" id="PTHR10582">
    <property type="entry name" value="TRANSIENT RECEPTOR POTENTIAL ION CHANNEL PROTEIN"/>
    <property type="match status" value="1"/>
</dbReference>
<feature type="transmembrane region" description="Helical" evidence="6">
    <location>
        <begin position="155"/>
        <end position="179"/>
    </location>
</feature>